<dbReference type="Pfam" id="PF18027">
    <property type="entry name" value="Pepdidase_M14_N"/>
    <property type="match status" value="1"/>
</dbReference>
<dbReference type="Gene3D" id="3.40.630.10">
    <property type="entry name" value="Zn peptidases"/>
    <property type="match status" value="1"/>
</dbReference>
<keyword evidence="10" id="KW-0175">Coiled coil</keyword>
<dbReference type="Pfam" id="PF00246">
    <property type="entry name" value="Peptidase_M14"/>
    <property type="match status" value="1"/>
</dbReference>
<organism evidence="13 14">
    <name type="scientific">Bugula neritina</name>
    <name type="common">Brown bryozoan</name>
    <name type="synonym">Sertularia neritina</name>
    <dbReference type="NCBI Taxonomy" id="10212"/>
    <lineage>
        <taxon>Eukaryota</taxon>
        <taxon>Metazoa</taxon>
        <taxon>Spiralia</taxon>
        <taxon>Lophotrochozoa</taxon>
        <taxon>Bryozoa</taxon>
        <taxon>Gymnolaemata</taxon>
        <taxon>Cheilostomatida</taxon>
        <taxon>Flustrina</taxon>
        <taxon>Buguloidea</taxon>
        <taxon>Bugulidae</taxon>
        <taxon>Bugula</taxon>
    </lineage>
</organism>
<feature type="region of interest" description="Disordered" evidence="11">
    <location>
        <begin position="1175"/>
        <end position="1202"/>
    </location>
</feature>
<dbReference type="CDD" id="cd06907">
    <property type="entry name" value="M14_AGBL2-3_like"/>
    <property type="match status" value="1"/>
</dbReference>
<feature type="compositionally biased region" description="Basic and acidic residues" evidence="11">
    <location>
        <begin position="743"/>
        <end position="760"/>
    </location>
</feature>
<evidence type="ECO:0000256" key="2">
    <source>
        <dbReference type="ARBA" id="ARBA00005988"/>
    </source>
</evidence>
<protein>
    <submittedName>
        <fullName evidence="13">AGBL2</fullName>
    </submittedName>
</protein>
<feature type="region of interest" description="Disordered" evidence="11">
    <location>
        <begin position="1"/>
        <end position="21"/>
    </location>
</feature>
<dbReference type="PROSITE" id="PS52035">
    <property type="entry name" value="PEPTIDASE_M14"/>
    <property type="match status" value="1"/>
</dbReference>
<feature type="region of interest" description="Disordered" evidence="11">
    <location>
        <begin position="968"/>
        <end position="1005"/>
    </location>
</feature>
<feature type="compositionally biased region" description="Basic residues" evidence="11">
    <location>
        <begin position="820"/>
        <end position="829"/>
    </location>
</feature>
<dbReference type="GO" id="GO:0006508">
    <property type="term" value="P:proteolysis"/>
    <property type="evidence" value="ECO:0007669"/>
    <property type="project" value="UniProtKB-KW"/>
</dbReference>
<dbReference type="OrthoDB" id="10253041at2759"/>
<evidence type="ECO:0000256" key="9">
    <source>
        <dbReference type="PROSITE-ProRule" id="PRU01379"/>
    </source>
</evidence>
<accession>A0A7J7IWZ2</accession>
<dbReference type="FunFam" id="3.40.630.10:FF:000011">
    <property type="entry name" value="cytosolic carboxypeptidase 2 isoform X1"/>
    <property type="match status" value="1"/>
</dbReference>
<keyword evidence="5" id="KW-0479">Metal-binding</keyword>
<keyword evidence="14" id="KW-1185">Reference proteome</keyword>
<comment type="cofactor">
    <cofactor evidence="1">
        <name>Zn(2+)</name>
        <dbReference type="ChEBI" id="CHEBI:29105"/>
    </cofactor>
</comment>
<dbReference type="GO" id="GO:0008270">
    <property type="term" value="F:zinc ion binding"/>
    <property type="evidence" value="ECO:0007669"/>
    <property type="project" value="InterPro"/>
</dbReference>
<dbReference type="SMART" id="SM00631">
    <property type="entry name" value="Zn_pept"/>
    <property type="match status" value="1"/>
</dbReference>
<feature type="compositionally biased region" description="Basic and acidic residues" evidence="11">
    <location>
        <begin position="1"/>
        <end position="10"/>
    </location>
</feature>
<keyword evidence="4" id="KW-0645">Protease</keyword>
<reference evidence="13" key="1">
    <citation type="submission" date="2020-06" db="EMBL/GenBank/DDBJ databases">
        <title>Draft genome of Bugula neritina, a colonial animal packing powerful symbionts and potential medicines.</title>
        <authorList>
            <person name="Rayko M."/>
        </authorList>
    </citation>
    <scope>NUCLEOTIDE SEQUENCE [LARGE SCALE GENOMIC DNA]</scope>
    <source>
        <strain evidence="13">Kwan_BN1</strain>
    </source>
</reference>
<keyword evidence="7" id="KW-0862">Zinc</keyword>
<sequence length="1202" mass="136594">MPSYKGRDACEPSSFASNPYDDFMKKHLSYYGYYTGRNRERTKTSPLFNDFNRTHGYQLGSSEEEDKQQDANTDAKSKQLEYRFEDGRLVSRLREPRQLFAITNPTLGPQQLPRWPAELEVAIERIKHSFNSPPTKEPFYIKCGQELQPTLVSLEEGRTVFELQNLSSPFFLHSRVGGSKSELKQASVELNGPDDSTLQFESRFESGNLAKAVQIGEFSYELWLRNDLYTNKHTQWFYFQIKNTRKGQKYRFTICNFMKSNSLYNDGMKPCYYSEKDNKTMGLGWRRMGSDITYYKSNYSYASGKTERPYYALTFTQTMSHDNDVIYLAHCYPYTYSDLQSYLNDMVEDEKKSKFCKLRILTRSLAGNLVYLLTITSPYNEQQPTVGKKAVVVTARVHPGETNGSWMMKGLLDYLMGESADAKLLRDTFIFKIVPMLNPDGVIVGNYRCSLAGRDLNRNYKTQLTDSYPTIISAKTMIKKLLLEREVVLYCDLHGHSRKQNVFIYGCENRMDKSKRLHERIFPAMLGKNCPDKFAFDECSFKVQKGKEGTGRIVMWNMGIANSFTMEATFCGSSVGNKKSCHFNMKDFESMGYHFCDTLLDYCDPDKTKYDTVLSELENELRSQILKKFARLGKTNIVVNGKTVDLLSSNVNLEELLAASVDLSEDDGGSDSSVSDGLPVNIEYMQNKAKAQRKKTLSKKERDKLKKAAAQGATCNGQGDCKSARPSTTPSAKNGSRVSSASSRHENCHHNQPLVRDKLHGHSRRCLSARHGSDIPSPACSDKVPYRGDTERSAWRHELYRHQKAYLDAINKQIMTDGKHRGKPTKGRLRYSTSNSNKPLAMNFSELSENQPERSFAAEYLLTRVNDSVLSDATLLEDHKNSPSWYSRTVTNPDVDKFLYPLTEGSYVDSQKLVSENRPVDPSSWNYASGQKPTDRRMLMKYPRQQAIKQVDMSSALEGNVIKQHPLPFDTVSTKPGHPSADKGHLSRAHSAKQPIKQRSSTAANAAVANNNNNRYLKQKLAANTEELHQQLTTELDDIEQLQENLYADLANTNLKSSGGKYLEKIKMETDNDIEQLRRELHEMSAENGGNRHANKNTILELAARQRRLATTHKPNTSSIAVQTPDSRIQHKMTPSRPAAAHHNDMDHFVNQYKPRTQAKQELIQITSKVSVHMTNHSVPSAPKASRRGQVRATPPLKPQRQ</sequence>
<gene>
    <name evidence="13" type="ORF">EB796_023289</name>
</gene>
<evidence type="ECO:0000256" key="3">
    <source>
        <dbReference type="ARBA" id="ARBA00022645"/>
    </source>
</evidence>
<evidence type="ECO:0000256" key="8">
    <source>
        <dbReference type="ARBA" id="ARBA00023049"/>
    </source>
</evidence>
<comment type="caution">
    <text evidence="13">The sequence shown here is derived from an EMBL/GenBank/DDBJ whole genome shotgun (WGS) entry which is preliminary data.</text>
</comment>
<evidence type="ECO:0000256" key="1">
    <source>
        <dbReference type="ARBA" id="ARBA00001947"/>
    </source>
</evidence>
<dbReference type="PANTHER" id="PTHR12756:SF45">
    <property type="entry name" value="CYTOSOLIC CARBOXYPEPTIDASE NNA1"/>
    <property type="match status" value="1"/>
</dbReference>
<feature type="domain" description="Peptidase M14" evidence="12">
    <location>
        <begin position="332"/>
        <end position="603"/>
    </location>
</feature>
<dbReference type="InterPro" id="IPR040626">
    <property type="entry name" value="Pepdidase_M14_N"/>
</dbReference>
<feature type="region of interest" description="Disordered" evidence="11">
    <location>
        <begin position="689"/>
        <end position="785"/>
    </location>
</feature>
<feature type="coiled-coil region" evidence="10">
    <location>
        <begin position="1022"/>
        <end position="1087"/>
    </location>
</feature>
<evidence type="ECO:0000256" key="5">
    <source>
        <dbReference type="ARBA" id="ARBA00022723"/>
    </source>
</evidence>
<keyword evidence="3" id="KW-0121">Carboxypeptidase</keyword>
<feature type="active site" description="Proton donor/acceptor" evidence="9">
    <location>
        <position position="567"/>
    </location>
</feature>
<dbReference type="AlphaFoldDB" id="A0A7J7IWZ2"/>
<dbReference type="GO" id="GO:0004181">
    <property type="term" value="F:metallocarboxypeptidase activity"/>
    <property type="evidence" value="ECO:0007669"/>
    <property type="project" value="InterPro"/>
</dbReference>
<dbReference type="InterPro" id="IPR000834">
    <property type="entry name" value="Peptidase_M14"/>
</dbReference>
<dbReference type="Gene3D" id="2.60.40.3120">
    <property type="match status" value="1"/>
</dbReference>
<keyword evidence="8" id="KW-0482">Metalloprotease</keyword>
<evidence type="ECO:0000256" key="6">
    <source>
        <dbReference type="ARBA" id="ARBA00022801"/>
    </source>
</evidence>
<evidence type="ECO:0000256" key="11">
    <source>
        <dbReference type="SAM" id="MobiDB-lite"/>
    </source>
</evidence>
<evidence type="ECO:0000313" key="14">
    <source>
        <dbReference type="Proteomes" id="UP000593567"/>
    </source>
</evidence>
<feature type="compositionally biased region" description="Polar residues" evidence="11">
    <location>
        <begin position="725"/>
        <end position="742"/>
    </location>
</feature>
<feature type="region of interest" description="Disordered" evidence="11">
    <location>
        <begin position="817"/>
        <end position="837"/>
    </location>
</feature>
<dbReference type="EMBL" id="VXIV02003311">
    <property type="protein sequence ID" value="KAF6018433.1"/>
    <property type="molecule type" value="Genomic_DNA"/>
</dbReference>
<keyword evidence="6" id="KW-0378">Hydrolase</keyword>
<name>A0A7J7IWZ2_BUGNE</name>
<dbReference type="InterPro" id="IPR050821">
    <property type="entry name" value="Cytosolic_carboxypeptidase"/>
</dbReference>
<evidence type="ECO:0000259" key="12">
    <source>
        <dbReference type="PROSITE" id="PS52035"/>
    </source>
</evidence>
<dbReference type="Proteomes" id="UP000593567">
    <property type="component" value="Unassembled WGS sequence"/>
</dbReference>
<dbReference type="SUPFAM" id="SSF53187">
    <property type="entry name" value="Zn-dependent exopeptidases"/>
    <property type="match status" value="1"/>
</dbReference>
<evidence type="ECO:0000256" key="7">
    <source>
        <dbReference type="ARBA" id="ARBA00022833"/>
    </source>
</evidence>
<proteinExistence type="inferred from homology"/>
<evidence type="ECO:0000256" key="4">
    <source>
        <dbReference type="ARBA" id="ARBA00022670"/>
    </source>
</evidence>
<dbReference type="PANTHER" id="PTHR12756">
    <property type="entry name" value="CYTOSOLIC CARBOXYPEPTIDASE"/>
    <property type="match status" value="1"/>
</dbReference>
<feature type="region of interest" description="Disordered" evidence="11">
    <location>
        <begin position="42"/>
        <end position="78"/>
    </location>
</feature>
<comment type="similarity">
    <text evidence="2 9">Belongs to the peptidase M14 family.</text>
</comment>
<evidence type="ECO:0000256" key="10">
    <source>
        <dbReference type="SAM" id="Coils"/>
    </source>
</evidence>
<evidence type="ECO:0000313" key="13">
    <source>
        <dbReference type="EMBL" id="KAF6018433.1"/>
    </source>
</evidence>